<gene>
    <name evidence="6" type="ORF">CKY28_07550</name>
</gene>
<dbReference type="PANTHER" id="PTHR12151:SF25">
    <property type="entry name" value="LINALOOL DEHYDRATASE_ISOMERASE DOMAIN-CONTAINING PROTEIN"/>
    <property type="match status" value="1"/>
</dbReference>
<dbReference type="FunFam" id="3.40.30.10:FF:000013">
    <property type="entry name" value="Blast:Protein SCO1 homolog, mitochondrial"/>
    <property type="match status" value="1"/>
</dbReference>
<evidence type="ECO:0000313" key="7">
    <source>
        <dbReference type="Proteomes" id="UP000218151"/>
    </source>
</evidence>
<feature type="signal peptide" evidence="5">
    <location>
        <begin position="1"/>
        <end position="20"/>
    </location>
</feature>
<dbReference type="OrthoDB" id="9790194at2"/>
<dbReference type="PROSITE" id="PS51257">
    <property type="entry name" value="PROKAR_LIPOPROTEIN"/>
    <property type="match status" value="1"/>
</dbReference>
<evidence type="ECO:0000256" key="4">
    <source>
        <dbReference type="PIRSR" id="PIRSR603782-2"/>
    </source>
</evidence>
<name>A0A2A2SES9_9SPHN</name>
<dbReference type="InterPro" id="IPR036249">
    <property type="entry name" value="Thioredoxin-like_sf"/>
</dbReference>
<dbReference type="AlphaFoldDB" id="A0A2A2SES9"/>
<protein>
    <submittedName>
        <fullName evidence="6">SCO family protein</fullName>
    </submittedName>
</protein>
<keyword evidence="4" id="KW-1015">Disulfide bond</keyword>
<keyword evidence="7" id="KW-1185">Reference proteome</keyword>
<accession>A0A2A2SES9</accession>
<feature type="disulfide bond" description="Redox-active" evidence="4">
    <location>
        <begin position="66"/>
        <end position="70"/>
    </location>
</feature>
<organism evidence="6 7">
    <name type="scientific">Sphingomonas lenta</name>
    <dbReference type="NCBI Taxonomy" id="1141887"/>
    <lineage>
        <taxon>Bacteria</taxon>
        <taxon>Pseudomonadati</taxon>
        <taxon>Pseudomonadota</taxon>
        <taxon>Alphaproteobacteria</taxon>
        <taxon>Sphingomonadales</taxon>
        <taxon>Sphingomonadaceae</taxon>
        <taxon>Sphingomonas</taxon>
    </lineage>
</organism>
<dbReference type="Gene3D" id="3.40.30.10">
    <property type="entry name" value="Glutaredoxin"/>
    <property type="match status" value="1"/>
</dbReference>
<comment type="caution">
    <text evidence="6">The sequence shown here is derived from an EMBL/GenBank/DDBJ whole genome shotgun (WGS) entry which is preliminary data.</text>
</comment>
<evidence type="ECO:0000313" key="6">
    <source>
        <dbReference type="EMBL" id="PAX07511.1"/>
    </source>
</evidence>
<dbReference type="PANTHER" id="PTHR12151">
    <property type="entry name" value="ELECTRON TRANSPORT PROTIN SCO1/SENC FAMILY MEMBER"/>
    <property type="match status" value="1"/>
</dbReference>
<proteinExistence type="inferred from homology"/>
<keyword evidence="2 3" id="KW-0186">Copper</keyword>
<evidence type="ECO:0000256" key="2">
    <source>
        <dbReference type="ARBA" id="ARBA00023008"/>
    </source>
</evidence>
<dbReference type="EMBL" id="NSLI01000003">
    <property type="protein sequence ID" value="PAX07511.1"/>
    <property type="molecule type" value="Genomic_DNA"/>
</dbReference>
<dbReference type="InterPro" id="IPR003782">
    <property type="entry name" value="SCO1/SenC"/>
</dbReference>
<feature type="chain" id="PRO_5012787898" evidence="5">
    <location>
        <begin position="21"/>
        <end position="194"/>
    </location>
</feature>
<keyword evidence="5" id="KW-0732">Signal</keyword>
<dbReference type="SUPFAM" id="SSF52833">
    <property type="entry name" value="Thioredoxin-like"/>
    <property type="match status" value="1"/>
</dbReference>
<sequence>MNIRALLAGAALALSGCGAAEPPEAPPLAGARIGGPFALTGEDGRTVTDRDLAGKWRVMYFGYTFCPDICPTDAQNIAAGLKRFEAEDAARAAKITPVFVTIDPARDTPDVLARFTDAFHPRMLGLTGSAEAIGQIAKAYAVYYAKGEASPGGGYLMDHSRQSYLMDPQGRPVALIPQDKGADAVAAELERWVR</sequence>
<dbReference type="Pfam" id="PF02630">
    <property type="entry name" value="SCO1-SenC"/>
    <property type="match status" value="1"/>
</dbReference>
<dbReference type="RefSeq" id="WP_095997754.1">
    <property type="nucleotide sequence ID" value="NZ_NSLI01000003.1"/>
</dbReference>
<reference evidence="7" key="1">
    <citation type="submission" date="2017-09" db="EMBL/GenBank/DDBJ databases">
        <authorList>
            <person name="Feng G."/>
            <person name="Zhu H."/>
        </authorList>
    </citation>
    <scope>NUCLEOTIDE SEQUENCE [LARGE SCALE GENOMIC DNA]</scope>
    <source>
        <strain evidence="7">1PNM-20</strain>
    </source>
</reference>
<dbReference type="GO" id="GO:0046872">
    <property type="term" value="F:metal ion binding"/>
    <property type="evidence" value="ECO:0007669"/>
    <property type="project" value="UniProtKB-KW"/>
</dbReference>
<feature type="binding site" evidence="3">
    <location>
        <position position="66"/>
    </location>
    <ligand>
        <name>Cu cation</name>
        <dbReference type="ChEBI" id="CHEBI:23378"/>
    </ligand>
</feature>
<keyword evidence="3" id="KW-0479">Metal-binding</keyword>
<evidence type="ECO:0000256" key="5">
    <source>
        <dbReference type="SAM" id="SignalP"/>
    </source>
</evidence>
<evidence type="ECO:0000256" key="1">
    <source>
        <dbReference type="ARBA" id="ARBA00010996"/>
    </source>
</evidence>
<feature type="binding site" evidence="3">
    <location>
        <position position="159"/>
    </location>
    <ligand>
        <name>Cu cation</name>
        <dbReference type="ChEBI" id="CHEBI:23378"/>
    </ligand>
</feature>
<evidence type="ECO:0000256" key="3">
    <source>
        <dbReference type="PIRSR" id="PIRSR603782-1"/>
    </source>
</evidence>
<comment type="similarity">
    <text evidence="1">Belongs to the SCO1/2 family.</text>
</comment>
<dbReference type="CDD" id="cd02968">
    <property type="entry name" value="SCO"/>
    <property type="match status" value="1"/>
</dbReference>
<dbReference type="Proteomes" id="UP000218151">
    <property type="component" value="Unassembled WGS sequence"/>
</dbReference>
<feature type="binding site" evidence="3">
    <location>
        <position position="70"/>
    </location>
    <ligand>
        <name>Cu cation</name>
        <dbReference type="ChEBI" id="CHEBI:23378"/>
    </ligand>
</feature>